<evidence type="ECO:0000256" key="3">
    <source>
        <dbReference type="SAM" id="MobiDB-lite"/>
    </source>
</evidence>
<dbReference type="InterPro" id="IPR037090">
    <property type="entry name" value="57_glycoside_trans_central"/>
</dbReference>
<evidence type="ECO:0000256" key="2">
    <source>
        <dbReference type="ARBA" id="ARBA00023277"/>
    </source>
</evidence>
<dbReference type="Pfam" id="PF03065">
    <property type="entry name" value="Glyco_hydro_57"/>
    <property type="match status" value="1"/>
</dbReference>
<dbReference type="InterPro" id="IPR015293">
    <property type="entry name" value="BE_C"/>
</dbReference>
<protein>
    <submittedName>
        <fullName evidence="6">Unannotated protein</fullName>
    </submittedName>
</protein>
<dbReference type="InterPro" id="IPR011330">
    <property type="entry name" value="Glyco_hydro/deAcase_b/a-brl"/>
</dbReference>
<dbReference type="SUPFAM" id="SSF88688">
    <property type="entry name" value="Families 57/38 glycoside transferase middle domain"/>
    <property type="match status" value="1"/>
</dbReference>
<evidence type="ECO:0000313" key="6">
    <source>
        <dbReference type="EMBL" id="CAB4946580.1"/>
    </source>
</evidence>
<dbReference type="GO" id="GO:0030979">
    <property type="term" value="P:alpha-glucan biosynthetic process"/>
    <property type="evidence" value="ECO:0007669"/>
    <property type="project" value="InterPro"/>
</dbReference>
<gene>
    <name evidence="6" type="ORF">UFOPK3564_03257</name>
</gene>
<feature type="domain" description="1,4-alpha-glucan branching enzyme C-terminal" evidence="5">
    <location>
        <begin position="398"/>
        <end position="439"/>
    </location>
</feature>
<keyword evidence="2" id="KW-0119">Carbohydrate metabolism</keyword>
<name>A0A6J7JSJ3_9ZZZZ</name>
<accession>A0A6J7JSJ3</accession>
<sequence>MTDGGGALAIVLHTHLPYVEGFDTWPFGEEWLWEAAATCYLPLVDLLDRRPDARALTLSVTPVLADQLVAPGVADRFRTFLDDTREDVYAREVDGFRANGHEAEARSLLALLGVYRAARGAADGDDLAGGLLRHASWTSSATHAVLPLIATPEALAVQLDVGTRGHRARTGRWDGGLWLPECAYAPALDAALAEAGVRTACVDLTDLLGHGDERHLRPWATGAGTTLLPIDRALMDLVWSDGAMPAAPAYRDTHRRTTFHLQPWSNDGAAWDPDRARRRAREDAAAFVRAAVTRTAGGGLATVALDTEFLGHWWLEGLWWLEAVLDEAAAQGLRLVHADHAAAAARARGVERLPAEARTTSTWGTPRDLTTWSGPRVAAIAWETRALELDVVAAGAAATERAWRELLAAGSSDWAFLRTRGTAGDYPDRRFAGHAEALRRELRGPGTLEPRLRGLAPGVARSPGPSSGPPR</sequence>
<dbReference type="EMBL" id="CAFBMK010000295">
    <property type="protein sequence ID" value="CAB4946580.1"/>
    <property type="molecule type" value="Genomic_DNA"/>
</dbReference>
<dbReference type="SUPFAM" id="SSF88713">
    <property type="entry name" value="Glycoside hydrolase/deacetylase"/>
    <property type="match status" value="1"/>
</dbReference>
<dbReference type="InterPro" id="IPR004300">
    <property type="entry name" value="Glyco_hydro_57_N"/>
</dbReference>
<evidence type="ECO:0000259" key="5">
    <source>
        <dbReference type="Pfam" id="PF09210"/>
    </source>
</evidence>
<dbReference type="InterPro" id="IPR028995">
    <property type="entry name" value="Glyco_hydro_57/38_cen_sf"/>
</dbReference>
<feature type="compositionally biased region" description="Low complexity" evidence="3">
    <location>
        <begin position="456"/>
        <end position="465"/>
    </location>
</feature>
<dbReference type="Pfam" id="PF09210">
    <property type="entry name" value="BE_C"/>
    <property type="match status" value="1"/>
</dbReference>
<dbReference type="GO" id="GO:0005576">
    <property type="term" value="C:extracellular region"/>
    <property type="evidence" value="ECO:0007669"/>
    <property type="project" value="TreeGrafter"/>
</dbReference>
<feature type="region of interest" description="Disordered" evidence="3">
    <location>
        <begin position="443"/>
        <end position="471"/>
    </location>
</feature>
<reference evidence="6" key="1">
    <citation type="submission" date="2020-05" db="EMBL/GenBank/DDBJ databases">
        <authorList>
            <person name="Chiriac C."/>
            <person name="Salcher M."/>
            <person name="Ghai R."/>
            <person name="Kavagutti S V."/>
        </authorList>
    </citation>
    <scope>NUCLEOTIDE SEQUENCE</scope>
</reference>
<dbReference type="PANTHER" id="PTHR41695">
    <property type="entry name" value="1,4-ALPHA-GLUCAN BRANCHING ENZYME RV3031-RELATED"/>
    <property type="match status" value="1"/>
</dbReference>
<dbReference type="AlphaFoldDB" id="A0A6J7JSJ3"/>
<comment type="similarity">
    <text evidence="1">Belongs to the glycosyl hydrolase 57 family.</text>
</comment>
<dbReference type="InterPro" id="IPR040042">
    <property type="entry name" value="Branching_enz_MT3115-like"/>
</dbReference>
<dbReference type="Gene3D" id="3.20.110.10">
    <property type="entry name" value="Glycoside hydrolase 38, N terminal domain"/>
    <property type="match status" value="1"/>
</dbReference>
<proteinExistence type="inferred from homology"/>
<dbReference type="InterPro" id="IPR027291">
    <property type="entry name" value="Glyco_hydro_38_N_sf"/>
</dbReference>
<dbReference type="Gene3D" id="1.20.1430.10">
    <property type="entry name" value="Families 57/38 glycoside transferase, middle domain"/>
    <property type="match status" value="1"/>
</dbReference>
<dbReference type="GO" id="GO:0003844">
    <property type="term" value="F:1,4-alpha-glucan branching enzyme activity"/>
    <property type="evidence" value="ECO:0007669"/>
    <property type="project" value="InterPro"/>
</dbReference>
<evidence type="ECO:0000256" key="1">
    <source>
        <dbReference type="ARBA" id="ARBA00006821"/>
    </source>
</evidence>
<feature type="domain" description="Glycoside hydrolase family 57 N-terminal" evidence="4">
    <location>
        <begin position="138"/>
        <end position="350"/>
    </location>
</feature>
<evidence type="ECO:0000259" key="4">
    <source>
        <dbReference type="Pfam" id="PF03065"/>
    </source>
</evidence>
<organism evidence="6">
    <name type="scientific">freshwater metagenome</name>
    <dbReference type="NCBI Taxonomy" id="449393"/>
    <lineage>
        <taxon>unclassified sequences</taxon>
        <taxon>metagenomes</taxon>
        <taxon>ecological metagenomes</taxon>
    </lineage>
</organism>
<dbReference type="PANTHER" id="PTHR41695:SF1">
    <property type="entry name" value="1,4-ALPHA-GLUCAN BRANCHING ENZYME TK1436"/>
    <property type="match status" value="1"/>
</dbReference>